<feature type="compositionally biased region" description="Low complexity" evidence="1">
    <location>
        <begin position="680"/>
        <end position="690"/>
    </location>
</feature>
<evidence type="ECO:0000313" key="2">
    <source>
        <dbReference type="EMBL" id="MBP2332171.1"/>
    </source>
</evidence>
<evidence type="ECO:0000313" key="3">
    <source>
        <dbReference type="Proteomes" id="UP001519305"/>
    </source>
</evidence>
<dbReference type="EMBL" id="JAGINY010000001">
    <property type="protein sequence ID" value="MBP2332171.1"/>
    <property type="molecule type" value="Genomic_DNA"/>
</dbReference>
<feature type="region of interest" description="Disordered" evidence="1">
    <location>
        <begin position="752"/>
        <end position="834"/>
    </location>
</feature>
<protein>
    <recommendedName>
        <fullName evidence="4">Helicase XPB/Ssl2 N-terminal domain-containing protein</fullName>
    </recommendedName>
</protein>
<comment type="caution">
    <text evidence="2">The sequence shown here is derived from an EMBL/GenBank/DDBJ whole genome shotgun (WGS) entry which is preliminary data.</text>
</comment>
<evidence type="ECO:0000256" key="1">
    <source>
        <dbReference type="SAM" id="MobiDB-lite"/>
    </source>
</evidence>
<dbReference type="RefSeq" id="WP_209652495.1">
    <property type="nucleotide sequence ID" value="NZ_CP047357.1"/>
</dbReference>
<dbReference type="Proteomes" id="UP001519305">
    <property type="component" value="Unassembled WGS sequence"/>
</dbReference>
<feature type="compositionally biased region" description="Acidic residues" evidence="1">
    <location>
        <begin position="691"/>
        <end position="700"/>
    </location>
</feature>
<sequence>MESRADYAASPDFGEHVGRLGEAELRRLLRVACPGSPTPVSRAETAELLMTRQAALTAVSAATPDVLAAVKLVHVLEDSAAVDDITAVAVWGSEADSMPHDGDHPPSTVRLPAARADVTALMGRAEDLGLVWQEPEGVWNVPPHISDVLVQDPTMATPVAYVFDFNNRSELLRKMENLGLISAAEHRAAAAAKGAAELISPVDDEPVAPGAPSGVELLARLRTFLCSPRHVRALVDTAPDAIKKSLLLFAGEAIYLDAREWGGRRAAAVEWAVEHLLAVTFEAADDTTGGEHAQPVDAAGAFDCRPGFVLNASMISPVALALKMDRLPLPTPHPKEPRTAWTPPEAYVEAATSAVAVGTAVMQLWEDGGYLGAGALHDFPGSVAASDFAASVGADVSVVFEVVGMLVDAGFMDPVTGQPTARSAQRWFSADASRRWAWLVAGWLRGPDHWVGENAQESWMPPAEVLADVAKRVRREAVALAADLDDGMMWYPCCIDSHLNWTCGALYDGLDDMWGGVLHRVMEGMRALGLLVDGAAGMPVRAVMAALGHAWLSGQDPHVDEAVELIAAEAGDFVPVQRRAQVRLYPNSLRVGRPQLVAVVRGVPGHDLAVTMDSMAHRRKCGATSEWVFTEESLADALDEYDGDAKAIVAAARDVTAGSAWLRMLRIELRGVAEGLELEPLLPDEPAAEPFTDDDETDGVDADRSRDAEADAIDEADAGRGGGDALRQSAQENALFDVIGVDDGVVGENGVIEPPLFDLPGLRPSASLTGDDSDQRESGAASGGGAGPGAEGAAESASDSGGGAGAADATYIEDPLRRPDSGSGPGVPTQPPLF</sequence>
<reference evidence="2 3" key="1">
    <citation type="submission" date="2021-03" db="EMBL/GenBank/DDBJ databases">
        <title>Sequencing the genomes of 1000 actinobacteria strains.</title>
        <authorList>
            <person name="Klenk H.-P."/>
        </authorList>
    </citation>
    <scope>NUCLEOTIDE SEQUENCE [LARGE SCALE GENOMIC DNA]</scope>
    <source>
        <strain evidence="2 3">DSM 44506</strain>
    </source>
</reference>
<organism evidence="2 3">
    <name type="scientific">Corynebacterium freneyi</name>
    <dbReference type="NCBI Taxonomy" id="134034"/>
    <lineage>
        <taxon>Bacteria</taxon>
        <taxon>Bacillati</taxon>
        <taxon>Actinomycetota</taxon>
        <taxon>Actinomycetes</taxon>
        <taxon>Mycobacteriales</taxon>
        <taxon>Corynebacteriaceae</taxon>
        <taxon>Corynebacterium</taxon>
    </lineage>
</organism>
<evidence type="ECO:0008006" key="4">
    <source>
        <dbReference type="Google" id="ProtNLM"/>
    </source>
</evidence>
<feature type="compositionally biased region" description="Gly residues" evidence="1">
    <location>
        <begin position="781"/>
        <end position="790"/>
    </location>
</feature>
<proteinExistence type="predicted"/>
<gene>
    <name evidence="2" type="ORF">JOF33_000870</name>
</gene>
<keyword evidence="3" id="KW-1185">Reference proteome</keyword>
<accession>A0ABS4U7M6</accession>
<feature type="region of interest" description="Disordered" evidence="1">
    <location>
        <begin position="680"/>
        <end position="725"/>
    </location>
</feature>
<name>A0ABS4U7M6_9CORY</name>